<dbReference type="InterPro" id="IPR050681">
    <property type="entry name" value="CDF/SLC30A"/>
</dbReference>
<reference evidence="11 12" key="1">
    <citation type="journal article" date="2019" name="Appl. Microbiol. Biotechnol.">
        <title>Uncovering carbohydrate metabolism through a genotype-phenotype association study of 56 lactic acid bacteria genomes.</title>
        <authorList>
            <person name="Buron-Moles G."/>
            <person name="Chailyan A."/>
            <person name="Dolejs I."/>
            <person name="Forster J."/>
            <person name="Miks M.H."/>
        </authorList>
    </citation>
    <scope>NUCLEOTIDE SEQUENCE [LARGE SCALE GENOMIC DNA]</scope>
    <source>
        <strain evidence="11 12">ATCC 49373</strain>
    </source>
</reference>
<dbReference type="PANTHER" id="PTHR11562">
    <property type="entry name" value="CATION EFFLUX PROTEIN/ ZINC TRANSPORTER"/>
    <property type="match status" value="1"/>
</dbReference>
<dbReference type="Gene3D" id="1.20.1510.10">
    <property type="entry name" value="Cation efflux protein transmembrane domain"/>
    <property type="match status" value="1"/>
</dbReference>
<proteinExistence type="inferred from homology"/>
<dbReference type="GO" id="GO:0005886">
    <property type="term" value="C:plasma membrane"/>
    <property type="evidence" value="ECO:0007669"/>
    <property type="project" value="TreeGrafter"/>
</dbReference>
<evidence type="ECO:0000259" key="9">
    <source>
        <dbReference type="Pfam" id="PF01545"/>
    </source>
</evidence>
<evidence type="ECO:0000256" key="6">
    <source>
        <dbReference type="ARBA" id="ARBA00023065"/>
    </source>
</evidence>
<dbReference type="EMBL" id="PUFO01000106">
    <property type="protein sequence ID" value="TDG71344.1"/>
    <property type="molecule type" value="Genomic_DNA"/>
</dbReference>
<keyword evidence="4 8" id="KW-0812">Transmembrane</keyword>
<dbReference type="Pfam" id="PF16916">
    <property type="entry name" value="ZT_dimer"/>
    <property type="match status" value="1"/>
</dbReference>
<sequence length="296" mass="32632">MHDALSGKRFFGVTVLNVCITVLEIIGGLLSGSLALLSDAFHNLGDSLSIVISYIAHKISKKSQDSQNTFGYRRAQILAALLNAALLVFISLFLIAEAVKRFSEPETIDGTLMLIVAIVGIVANLISVILLSRGSHHNMNIKATYLHMMSDTLSSVGVILGAVLIKFYGITIIDPIVTILVAIYIMFECWPIIKQAINILMEGAPSLDYEAIRRDLIQIEGVNDVHHVHAWMVDENSVVFSAHVNMADMCLSDVEPVYRKIEKLLKSKYQIAHVTIQAEATRGEGEKLIYDQGRDI</sequence>
<dbReference type="Pfam" id="PF01545">
    <property type="entry name" value="Cation_efflux"/>
    <property type="match status" value="1"/>
</dbReference>
<evidence type="ECO:0000256" key="3">
    <source>
        <dbReference type="ARBA" id="ARBA00022448"/>
    </source>
</evidence>
<dbReference type="RefSeq" id="WP_010619564.1">
    <property type="nucleotide sequence ID" value="NZ_PUFO01000106.1"/>
</dbReference>
<gene>
    <name evidence="11" type="ORF">C5L31_001968</name>
</gene>
<name>A0A4R5ND84_9LACO</name>
<keyword evidence="6" id="KW-0406">Ion transport</keyword>
<dbReference type="InterPro" id="IPR036837">
    <property type="entry name" value="Cation_efflux_CTD_sf"/>
</dbReference>
<feature type="transmembrane region" description="Helical" evidence="8">
    <location>
        <begin position="176"/>
        <end position="193"/>
    </location>
</feature>
<evidence type="ECO:0000313" key="11">
    <source>
        <dbReference type="EMBL" id="TDG71344.1"/>
    </source>
</evidence>
<dbReference type="OrthoDB" id="9809646at2"/>
<dbReference type="AlphaFoldDB" id="A0A4R5ND84"/>
<accession>A0A4R5ND84</accession>
<feature type="transmembrane region" description="Helical" evidence="8">
    <location>
        <begin position="152"/>
        <end position="170"/>
    </location>
</feature>
<evidence type="ECO:0000256" key="8">
    <source>
        <dbReference type="SAM" id="Phobius"/>
    </source>
</evidence>
<evidence type="ECO:0000256" key="2">
    <source>
        <dbReference type="ARBA" id="ARBA00008873"/>
    </source>
</evidence>
<dbReference type="PANTHER" id="PTHR11562:SF17">
    <property type="entry name" value="RE54080P-RELATED"/>
    <property type="match status" value="1"/>
</dbReference>
<dbReference type="Proteomes" id="UP000294854">
    <property type="component" value="Unassembled WGS sequence"/>
</dbReference>
<evidence type="ECO:0008006" key="13">
    <source>
        <dbReference type="Google" id="ProtNLM"/>
    </source>
</evidence>
<feature type="transmembrane region" description="Helical" evidence="8">
    <location>
        <begin position="77"/>
        <end position="99"/>
    </location>
</feature>
<evidence type="ECO:0000256" key="4">
    <source>
        <dbReference type="ARBA" id="ARBA00022692"/>
    </source>
</evidence>
<dbReference type="Gene3D" id="3.30.70.1350">
    <property type="entry name" value="Cation efflux protein, cytoplasmic domain"/>
    <property type="match status" value="1"/>
</dbReference>
<feature type="domain" description="Cation efflux protein cytoplasmic" evidence="10">
    <location>
        <begin position="205"/>
        <end position="279"/>
    </location>
</feature>
<evidence type="ECO:0000313" key="12">
    <source>
        <dbReference type="Proteomes" id="UP000294854"/>
    </source>
</evidence>
<organism evidence="11 12">
    <name type="scientific">Secundilactobacillus malefermentans</name>
    <dbReference type="NCBI Taxonomy" id="176292"/>
    <lineage>
        <taxon>Bacteria</taxon>
        <taxon>Bacillati</taxon>
        <taxon>Bacillota</taxon>
        <taxon>Bacilli</taxon>
        <taxon>Lactobacillales</taxon>
        <taxon>Lactobacillaceae</taxon>
        <taxon>Secundilactobacillus</taxon>
    </lineage>
</organism>
<dbReference type="NCBIfam" id="TIGR01297">
    <property type="entry name" value="CDF"/>
    <property type="match status" value="1"/>
</dbReference>
<evidence type="ECO:0000256" key="5">
    <source>
        <dbReference type="ARBA" id="ARBA00022989"/>
    </source>
</evidence>
<comment type="caution">
    <text evidence="11">The sequence shown here is derived from an EMBL/GenBank/DDBJ whole genome shotgun (WGS) entry which is preliminary data.</text>
</comment>
<dbReference type="STRING" id="1122149.FD44_GL000455"/>
<comment type="subcellular location">
    <subcellularLocation>
        <location evidence="1">Membrane</location>
        <topology evidence="1">Multi-pass membrane protein</topology>
    </subcellularLocation>
</comment>
<evidence type="ECO:0000256" key="7">
    <source>
        <dbReference type="ARBA" id="ARBA00023136"/>
    </source>
</evidence>
<dbReference type="InterPro" id="IPR002524">
    <property type="entry name" value="Cation_efflux"/>
</dbReference>
<protein>
    <recommendedName>
        <fullName evidence="13">Cation efflux protein cytoplasmic domain-containing protein</fullName>
    </recommendedName>
</protein>
<keyword evidence="3" id="KW-0813">Transport</keyword>
<keyword evidence="5 8" id="KW-1133">Transmembrane helix</keyword>
<dbReference type="InterPro" id="IPR027470">
    <property type="entry name" value="Cation_efflux_CTD"/>
</dbReference>
<feature type="domain" description="Cation efflux protein transmembrane" evidence="9">
    <location>
        <begin position="14"/>
        <end position="201"/>
    </location>
</feature>
<dbReference type="SUPFAM" id="SSF160240">
    <property type="entry name" value="Cation efflux protein cytoplasmic domain-like"/>
    <property type="match status" value="1"/>
</dbReference>
<dbReference type="InterPro" id="IPR058533">
    <property type="entry name" value="Cation_efflux_TM"/>
</dbReference>
<keyword evidence="12" id="KW-1185">Reference proteome</keyword>
<keyword evidence="7 8" id="KW-0472">Membrane</keyword>
<evidence type="ECO:0000256" key="1">
    <source>
        <dbReference type="ARBA" id="ARBA00004141"/>
    </source>
</evidence>
<feature type="transmembrane region" description="Helical" evidence="8">
    <location>
        <begin position="12"/>
        <end position="34"/>
    </location>
</feature>
<dbReference type="SUPFAM" id="SSF161111">
    <property type="entry name" value="Cation efflux protein transmembrane domain-like"/>
    <property type="match status" value="1"/>
</dbReference>
<dbReference type="GO" id="GO:0005385">
    <property type="term" value="F:zinc ion transmembrane transporter activity"/>
    <property type="evidence" value="ECO:0007669"/>
    <property type="project" value="TreeGrafter"/>
</dbReference>
<dbReference type="InterPro" id="IPR027469">
    <property type="entry name" value="Cation_efflux_TMD_sf"/>
</dbReference>
<feature type="transmembrane region" description="Helical" evidence="8">
    <location>
        <begin position="111"/>
        <end position="131"/>
    </location>
</feature>
<evidence type="ECO:0000259" key="10">
    <source>
        <dbReference type="Pfam" id="PF16916"/>
    </source>
</evidence>
<comment type="similarity">
    <text evidence="2">Belongs to the cation diffusion facilitator (CDF) transporter (TC 2.A.4) family. SLC30A subfamily.</text>
</comment>